<organism evidence="2 3">
    <name type="scientific">Pacificitalea manganoxidans</name>
    <dbReference type="NCBI Taxonomy" id="1411902"/>
    <lineage>
        <taxon>Bacteria</taxon>
        <taxon>Pseudomonadati</taxon>
        <taxon>Pseudomonadota</taxon>
        <taxon>Alphaproteobacteria</taxon>
        <taxon>Rhodobacterales</taxon>
        <taxon>Paracoccaceae</taxon>
        <taxon>Pacificitalea</taxon>
    </lineage>
</organism>
<proteinExistence type="predicted"/>
<dbReference type="OrthoDB" id="9809788at2"/>
<feature type="domain" description="Extensin-like C-terminal" evidence="1">
    <location>
        <begin position="178"/>
        <end position="331"/>
    </location>
</feature>
<gene>
    <name evidence="2" type="ORF">CBW24_13195</name>
</gene>
<dbReference type="AlphaFoldDB" id="A0A291M3I0"/>
<evidence type="ECO:0000259" key="1">
    <source>
        <dbReference type="Pfam" id="PF06904"/>
    </source>
</evidence>
<name>A0A291M3I0_9RHOB</name>
<dbReference type="KEGG" id="cmag:CBW24_13195"/>
<evidence type="ECO:0000313" key="3">
    <source>
        <dbReference type="Proteomes" id="UP000219050"/>
    </source>
</evidence>
<protein>
    <recommendedName>
        <fullName evidence="1">Extensin-like C-terminal domain-containing protein</fullName>
    </recommendedName>
</protein>
<dbReference type="Pfam" id="PF06904">
    <property type="entry name" value="Extensin-like_C"/>
    <property type="match status" value="1"/>
</dbReference>
<accession>A0A291M3I0</accession>
<dbReference type="InterPro" id="IPR009683">
    <property type="entry name" value="Extensin-like_C"/>
</dbReference>
<reference evidence="2 3" key="1">
    <citation type="submission" date="2017-05" db="EMBL/GenBank/DDBJ databases">
        <title>Comparative genomic and metabolic analysis of manganese-oxidizing mechanisms in Celeribater manganoxidans DY25T: its adaption to the environment of polymetallic nodule.</title>
        <authorList>
            <person name="Wang X."/>
        </authorList>
    </citation>
    <scope>NUCLEOTIDE SEQUENCE [LARGE SCALE GENOMIC DNA]</scope>
    <source>
        <strain evidence="2 3">DY25</strain>
    </source>
</reference>
<dbReference type="EMBL" id="CP021404">
    <property type="protein sequence ID" value="ATI43464.1"/>
    <property type="molecule type" value="Genomic_DNA"/>
</dbReference>
<sequence>MLVLTPLCSGPAWADAPATSPRPVARVASAPAAPAKPVRHITPAGQVQAVPRVVRDLPDSRAVTQAERADGVKHVQIMPSGVVVRIGADLRPSPRPGDAAAKGEALVRAAVPASAVSPRGLARSLRPEARPQNLKRRSAAAAMLVAQPVPRVGTNVQGSVCGSRSIRGVTIAPVPGRIKGCGIPGDAVKVSAVAGVPLSATATIDCTTARALDQWVEQGVKPAVGRMGGGLASIRVVATYSCRTRNNQPGAKVSEHGRGRAVDVAGFKLANGHELSVLKDWNNGTAGERLRRMHKAACGPFGTVLGPASDRFHRDHFHLDTARYRSGSYCR</sequence>
<keyword evidence="3" id="KW-1185">Reference proteome</keyword>
<dbReference type="RefSeq" id="WP_097374245.1">
    <property type="nucleotide sequence ID" value="NZ_CP021404.1"/>
</dbReference>
<dbReference type="Proteomes" id="UP000219050">
    <property type="component" value="Chromosome"/>
</dbReference>
<evidence type="ECO:0000313" key="2">
    <source>
        <dbReference type="EMBL" id="ATI43464.1"/>
    </source>
</evidence>